<dbReference type="EMBL" id="JBIPKE010000011">
    <property type="protein sequence ID" value="MFH6982483.1"/>
    <property type="molecule type" value="Genomic_DNA"/>
</dbReference>
<name>A0ABW7N4H4_9BACT</name>
<evidence type="ECO:0000313" key="3">
    <source>
        <dbReference type="EMBL" id="MFH6982754.1"/>
    </source>
</evidence>
<evidence type="ECO:0000313" key="2">
    <source>
        <dbReference type="EMBL" id="MFH6982483.1"/>
    </source>
</evidence>
<proteinExistence type="predicted"/>
<sequence>VDEGKNKMAVINAVRNKIIHRVFACVRKNQKYEENYKGQLA</sequence>
<dbReference type="Proteomes" id="UP001610063">
    <property type="component" value="Unassembled WGS sequence"/>
</dbReference>
<feature type="non-terminal residue" evidence="2">
    <location>
        <position position="1"/>
    </location>
</feature>
<comment type="caution">
    <text evidence="2">The sequence shown here is derived from an EMBL/GenBank/DDBJ whole genome shotgun (WGS) entry which is preliminary data.</text>
</comment>
<dbReference type="EMBL" id="JBIPKE010000004">
    <property type="protein sequence ID" value="MFH6981837.1"/>
    <property type="molecule type" value="Genomic_DNA"/>
</dbReference>
<reference evidence="2 4" key="1">
    <citation type="journal article" date="2013" name="Int. J. Syst. Evol. Microbiol.">
        <title>Marinoscillum luteum sp. nov., isolated from marine sediment.</title>
        <authorList>
            <person name="Cha I.T."/>
            <person name="Park S.J."/>
            <person name="Kim S.J."/>
            <person name="Kim J.G."/>
            <person name="Jung M.Y."/>
            <person name="Shin K.S."/>
            <person name="Kwon K.K."/>
            <person name="Yang S.H."/>
            <person name="Seo Y.S."/>
            <person name="Rhee S.K."/>
        </authorList>
    </citation>
    <scope>NUCLEOTIDE SEQUENCE [LARGE SCALE GENOMIC DNA]</scope>
    <source>
        <strain evidence="2 4">KCTC 23939</strain>
    </source>
</reference>
<evidence type="ECO:0000313" key="4">
    <source>
        <dbReference type="Proteomes" id="UP001610063"/>
    </source>
</evidence>
<dbReference type="EMBL" id="JBIPKE010000012">
    <property type="protein sequence ID" value="MFH6982754.1"/>
    <property type="molecule type" value="Genomic_DNA"/>
</dbReference>
<accession>A0ABW7N4H4</accession>
<reference evidence="2" key="2">
    <citation type="submission" date="2024-10" db="EMBL/GenBank/DDBJ databases">
        <authorList>
            <person name="Park Y.-J."/>
            <person name="Kwon K.K."/>
        </authorList>
    </citation>
    <scope>NUCLEOTIDE SEQUENCE</scope>
    <source>
        <strain evidence="2">KCTC 23939</strain>
    </source>
</reference>
<gene>
    <name evidence="1" type="ORF">ACHKAR_00230</name>
    <name evidence="2" type="ORF">ACHKAR_03490</name>
    <name evidence="3" type="ORF">ACHKAR_04850</name>
</gene>
<organism evidence="2 4">
    <name type="scientific">Marinoscillum luteum</name>
    <dbReference type="NCBI Taxonomy" id="861051"/>
    <lineage>
        <taxon>Bacteria</taxon>
        <taxon>Pseudomonadati</taxon>
        <taxon>Bacteroidota</taxon>
        <taxon>Cytophagia</taxon>
        <taxon>Cytophagales</taxon>
        <taxon>Reichenbachiellaceae</taxon>
        <taxon>Marinoscillum</taxon>
    </lineage>
</organism>
<keyword evidence="4" id="KW-1185">Reference proteome</keyword>
<protein>
    <submittedName>
        <fullName evidence="2">IS110 family transposase</fullName>
    </submittedName>
</protein>
<evidence type="ECO:0000313" key="1">
    <source>
        <dbReference type="EMBL" id="MFH6981837.1"/>
    </source>
</evidence>